<evidence type="ECO:0000256" key="1">
    <source>
        <dbReference type="ARBA" id="ARBA00007764"/>
    </source>
</evidence>
<reference evidence="2 3" key="1">
    <citation type="submission" date="2015-12" db="EMBL/GenBank/DDBJ databases">
        <title>Dictyostelia acquired genes for synthesis and detection of signals that induce cell-type specialization by lateral gene transfer from prokaryotes.</title>
        <authorList>
            <person name="Gloeckner G."/>
            <person name="Schaap P."/>
        </authorList>
    </citation>
    <scope>NUCLEOTIDE SEQUENCE [LARGE SCALE GENOMIC DNA]</scope>
    <source>
        <strain evidence="2 3">TK</strain>
    </source>
</reference>
<dbReference type="CDD" id="cd02066">
    <property type="entry name" value="GRX_family"/>
    <property type="match status" value="1"/>
</dbReference>
<comment type="similarity">
    <text evidence="1">Belongs to the SH3BGR family.</text>
</comment>
<dbReference type="InParanoid" id="A0A152A5P3"/>
<keyword evidence="3" id="KW-1185">Reference proteome</keyword>
<dbReference type="SUPFAM" id="SSF52833">
    <property type="entry name" value="Thioredoxin-like"/>
    <property type="match status" value="1"/>
</dbReference>
<accession>A0A152A5P3</accession>
<evidence type="ECO:0000313" key="3">
    <source>
        <dbReference type="Proteomes" id="UP000076078"/>
    </source>
</evidence>
<dbReference type="OMA" id="QYIEYDV"/>
<dbReference type="Proteomes" id="UP000076078">
    <property type="component" value="Unassembled WGS sequence"/>
</dbReference>
<dbReference type="FunCoup" id="A0A152A5P3">
    <property type="interactions" value="1"/>
</dbReference>
<protein>
    <submittedName>
        <fullName evidence="2">Thioredoxin domain-containing protein</fullName>
    </submittedName>
</protein>
<dbReference type="Gene3D" id="3.40.30.10">
    <property type="entry name" value="Glutaredoxin"/>
    <property type="match status" value="1"/>
</dbReference>
<dbReference type="AlphaFoldDB" id="A0A152A5P3"/>
<proteinExistence type="inferred from homology"/>
<dbReference type="OrthoDB" id="9932926at2759"/>
<dbReference type="PANTHER" id="PTHR12232">
    <property type="entry name" value="SH3 DOMAIN-BINDING GLUTAMIC ACID-RICH-LIKE PROTEIN"/>
    <property type="match status" value="1"/>
</dbReference>
<dbReference type="STRING" id="361077.A0A152A5P3"/>
<dbReference type="PROSITE" id="PS51354">
    <property type="entry name" value="GLUTAREDOXIN_2"/>
    <property type="match status" value="1"/>
</dbReference>
<dbReference type="Pfam" id="PF04908">
    <property type="entry name" value="SH3BGR"/>
    <property type="match status" value="1"/>
</dbReference>
<gene>
    <name evidence="2" type="ORF">DLAC_02001</name>
</gene>
<comment type="caution">
    <text evidence="2">The sequence shown here is derived from an EMBL/GenBank/DDBJ whole genome shotgun (WGS) entry which is preliminary data.</text>
</comment>
<dbReference type="GO" id="GO:0005737">
    <property type="term" value="C:cytoplasm"/>
    <property type="evidence" value="ECO:0007669"/>
    <property type="project" value="TreeGrafter"/>
</dbReference>
<dbReference type="InterPro" id="IPR051033">
    <property type="entry name" value="SH3BGR"/>
</dbReference>
<sequence length="89" mass="10156">MVKVELYTSSATGMMKIKKDQTAIKNLLDAKKIQYIEYDVASDQEKREHMKATSGSTVLPQLFVNGKFVGEYDDLVMLEEDGKFIDLFK</sequence>
<dbReference type="EMBL" id="LODT01000009">
    <property type="protein sequence ID" value="KYR01411.1"/>
    <property type="molecule type" value="Genomic_DNA"/>
</dbReference>
<dbReference type="PANTHER" id="PTHR12232:SF0">
    <property type="entry name" value="THIOREDOXIN DOMAIN-CONTAINING PROTEIN"/>
    <property type="match status" value="1"/>
</dbReference>
<dbReference type="InterPro" id="IPR036249">
    <property type="entry name" value="Thioredoxin-like_sf"/>
</dbReference>
<organism evidence="2 3">
    <name type="scientific">Tieghemostelium lacteum</name>
    <name type="common">Slime mold</name>
    <name type="synonym">Dictyostelium lacteum</name>
    <dbReference type="NCBI Taxonomy" id="361077"/>
    <lineage>
        <taxon>Eukaryota</taxon>
        <taxon>Amoebozoa</taxon>
        <taxon>Evosea</taxon>
        <taxon>Eumycetozoa</taxon>
        <taxon>Dictyostelia</taxon>
        <taxon>Dictyosteliales</taxon>
        <taxon>Raperosteliaceae</taxon>
        <taxon>Tieghemostelium</taxon>
    </lineage>
</organism>
<name>A0A152A5P3_TIELA</name>
<dbReference type="InterPro" id="IPR006993">
    <property type="entry name" value="Glut_rich_SH3-bd"/>
</dbReference>
<evidence type="ECO:0000313" key="2">
    <source>
        <dbReference type="EMBL" id="KYR01411.1"/>
    </source>
</evidence>